<evidence type="ECO:0000313" key="3">
    <source>
        <dbReference type="Proteomes" id="UP000305267"/>
    </source>
</evidence>
<gene>
    <name evidence="2" type="ORF">FF100_12125</name>
</gene>
<reference evidence="2 3" key="1">
    <citation type="submission" date="2019-06" db="EMBL/GenBank/DDBJ databases">
        <title>Genome of Methylobacterium sp. 17Sr1-39.</title>
        <authorList>
            <person name="Seo T."/>
        </authorList>
    </citation>
    <scope>NUCLEOTIDE SEQUENCE [LARGE SCALE GENOMIC DNA]</scope>
    <source>
        <strain evidence="2 3">17Sr1-39</strain>
    </source>
</reference>
<dbReference type="RefSeq" id="WP_139035956.1">
    <property type="nucleotide sequence ID" value="NZ_VDDA01000004.1"/>
</dbReference>
<evidence type="ECO:0000256" key="1">
    <source>
        <dbReference type="SAM" id="MobiDB-lite"/>
    </source>
</evidence>
<feature type="region of interest" description="Disordered" evidence="1">
    <location>
        <begin position="1"/>
        <end position="77"/>
    </location>
</feature>
<sequence length="136" mass="13452">MFRPTMHDGSSASETGGRTVPERPLETQPAGPTSGEIVPYDGPDGAADQALILGPPAGQEAGDGADPVDEASDGTTAPALAADLIDGTSLFGDRAAHWSGDPSEAGAGTGAEPPYAEICLCDETSLAVGEGTDLAS</sequence>
<keyword evidence="3" id="KW-1185">Reference proteome</keyword>
<accession>A0A5C4LHS0</accession>
<name>A0A5C4LHS0_9HYPH</name>
<dbReference type="EMBL" id="VDDA01000004">
    <property type="protein sequence ID" value="TNC13524.1"/>
    <property type="molecule type" value="Genomic_DNA"/>
</dbReference>
<organism evidence="2 3">
    <name type="scientific">Methylobacterium terricola</name>
    <dbReference type="NCBI Taxonomy" id="2583531"/>
    <lineage>
        <taxon>Bacteria</taxon>
        <taxon>Pseudomonadati</taxon>
        <taxon>Pseudomonadota</taxon>
        <taxon>Alphaproteobacteria</taxon>
        <taxon>Hyphomicrobiales</taxon>
        <taxon>Methylobacteriaceae</taxon>
        <taxon>Methylobacterium</taxon>
    </lineage>
</organism>
<dbReference type="Proteomes" id="UP000305267">
    <property type="component" value="Unassembled WGS sequence"/>
</dbReference>
<evidence type="ECO:0000313" key="2">
    <source>
        <dbReference type="EMBL" id="TNC13524.1"/>
    </source>
</evidence>
<comment type="caution">
    <text evidence="2">The sequence shown here is derived from an EMBL/GenBank/DDBJ whole genome shotgun (WGS) entry which is preliminary data.</text>
</comment>
<dbReference type="AlphaFoldDB" id="A0A5C4LHS0"/>
<protein>
    <submittedName>
        <fullName evidence="2">Uncharacterized protein</fullName>
    </submittedName>
</protein>
<proteinExistence type="predicted"/>
<dbReference type="OrthoDB" id="7997673at2"/>